<keyword evidence="4" id="KW-1185">Reference proteome</keyword>
<dbReference type="RefSeq" id="XP_062877064.1">
    <property type="nucleotide sequence ID" value="XM_063020994.1"/>
</dbReference>
<sequence length="251" mass="27261">MQGSYKTNGLPRPYYMKPHKRGVYENMARLTHLTNSRKLMGYLLMLVLFGLCMYMIGQELRGMPSSGYEIVGKNVPKTPSIKENMDGDVKNFVQSGKNKDKVTEKDALANGKKEASGDFDNVVDEAPMGGLVNEAPIVGNDAGLVIDGKKSSGEKGTEKKVPAKAVKGAKGVVMEPKQKKGTSFSASREEDVEDDAVPPRKAEAKIPPAEDVKAKVIKKGKALDTQREGGKKKGVDSEVAQRVVDETEDYP</sequence>
<evidence type="ECO:0000313" key="3">
    <source>
        <dbReference type="EMBL" id="WPK24681.1"/>
    </source>
</evidence>
<feature type="compositionally biased region" description="Basic and acidic residues" evidence="1">
    <location>
        <begin position="197"/>
        <end position="214"/>
    </location>
</feature>
<dbReference type="Proteomes" id="UP001338582">
    <property type="component" value="Chromosome 2"/>
</dbReference>
<keyword evidence="2" id="KW-0812">Transmembrane</keyword>
<proteinExistence type="predicted"/>
<keyword evidence="2" id="KW-1133">Transmembrane helix</keyword>
<accession>A0AAX4H8V6</accession>
<organism evidence="3 4">
    <name type="scientific">Australozyma saopauloensis</name>
    <dbReference type="NCBI Taxonomy" id="291208"/>
    <lineage>
        <taxon>Eukaryota</taxon>
        <taxon>Fungi</taxon>
        <taxon>Dikarya</taxon>
        <taxon>Ascomycota</taxon>
        <taxon>Saccharomycotina</taxon>
        <taxon>Pichiomycetes</taxon>
        <taxon>Metschnikowiaceae</taxon>
        <taxon>Australozyma</taxon>
    </lineage>
</organism>
<name>A0AAX4H8V6_9ASCO</name>
<evidence type="ECO:0000256" key="1">
    <source>
        <dbReference type="SAM" id="MobiDB-lite"/>
    </source>
</evidence>
<evidence type="ECO:0000256" key="2">
    <source>
        <dbReference type="SAM" id="Phobius"/>
    </source>
</evidence>
<feature type="transmembrane region" description="Helical" evidence="2">
    <location>
        <begin position="39"/>
        <end position="56"/>
    </location>
</feature>
<dbReference type="KEGG" id="asau:88173029"/>
<evidence type="ECO:0000313" key="4">
    <source>
        <dbReference type="Proteomes" id="UP001338582"/>
    </source>
</evidence>
<feature type="region of interest" description="Disordered" evidence="1">
    <location>
        <begin position="172"/>
        <end position="251"/>
    </location>
</feature>
<protein>
    <submittedName>
        <fullName evidence="3">Uncharacterized protein</fullName>
    </submittedName>
</protein>
<keyword evidence="2" id="KW-0472">Membrane</keyword>
<reference evidence="3 4" key="1">
    <citation type="submission" date="2023-10" db="EMBL/GenBank/DDBJ databases">
        <title>Draft Genome Sequence of Candida saopaulonensis from a very Premature Infant with Sepsis.</title>
        <authorList>
            <person name="Ning Y."/>
            <person name="Dai R."/>
            <person name="Xiao M."/>
            <person name="Xu Y."/>
            <person name="Yan Q."/>
            <person name="Zhang L."/>
        </authorList>
    </citation>
    <scope>NUCLEOTIDE SEQUENCE [LARGE SCALE GENOMIC DNA]</scope>
    <source>
        <strain evidence="3 4">19XY460</strain>
    </source>
</reference>
<dbReference type="AlphaFoldDB" id="A0AAX4H8V6"/>
<feature type="compositionally biased region" description="Basic and acidic residues" evidence="1">
    <location>
        <begin position="221"/>
        <end position="236"/>
    </location>
</feature>
<gene>
    <name evidence="3" type="ORF">PUMCH_001964</name>
</gene>
<dbReference type="GeneID" id="88173029"/>
<dbReference type="EMBL" id="CP138895">
    <property type="protein sequence ID" value="WPK24681.1"/>
    <property type="molecule type" value="Genomic_DNA"/>
</dbReference>